<feature type="domain" description="Glycosyl transferase family 1" evidence="1">
    <location>
        <begin position="2"/>
        <end position="158"/>
    </location>
</feature>
<dbReference type="Gene3D" id="3.40.50.2000">
    <property type="entry name" value="Glycogen Phosphorylase B"/>
    <property type="match status" value="2"/>
</dbReference>
<name>A0ABS2E3N1_9BACT</name>
<dbReference type="EMBL" id="JACLYZ010000042">
    <property type="protein sequence ID" value="MBM6736209.1"/>
    <property type="molecule type" value="Genomic_DNA"/>
</dbReference>
<evidence type="ECO:0000259" key="1">
    <source>
        <dbReference type="Pfam" id="PF00534"/>
    </source>
</evidence>
<dbReference type="PANTHER" id="PTHR12526:SF638">
    <property type="entry name" value="SPORE COAT PROTEIN SA"/>
    <property type="match status" value="1"/>
</dbReference>
<comment type="caution">
    <text evidence="2">The sequence shown here is derived from an EMBL/GenBank/DDBJ whole genome shotgun (WGS) entry which is preliminary data.</text>
</comment>
<protein>
    <submittedName>
        <fullName evidence="2">Glycosyltransferase</fullName>
    </submittedName>
</protein>
<organism evidence="2 3">
    <name type="scientific">Mediterranea massiliensis</name>
    <dbReference type="NCBI Taxonomy" id="1841865"/>
    <lineage>
        <taxon>Bacteria</taxon>
        <taxon>Pseudomonadati</taxon>
        <taxon>Bacteroidota</taxon>
        <taxon>Bacteroidia</taxon>
        <taxon>Bacteroidales</taxon>
        <taxon>Bacteroidaceae</taxon>
        <taxon>Mediterranea</taxon>
    </lineage>
</organism>
<evidence type="ECO:0000313" key="2">
    <source>
        <dbReference type="EMBL" id="MBM6736209.1"/>
    </source>
</evidence>
<gene>
    <name evidence="2" type="ORF">H7U35_13465</name>
</gene>
<dbReference type="RefSeq" id="WP_205096404.1">
    <property type="nucleotide sequence ID" value="NZ_JACLYZ010000042.1"/>
</dbReference>
<proteinExistence type="predicted"/>
<dbReference type="InterPro" id="IPR001296">
    <property type="entry name" value="Glyco_trans_1"/>
</dbReference>
<keyword evidence="3" id="KW-1185">Reference proteome</keyword>
<sequence>MKYFLMIARVLYDKGYAEYVKAAKIIRKRYPNVEFLLLGRIDEEYPNHVPAEQVEKDVRDGYIRYLGFVKDVRSVVLSVDCIVHPTFYYEGMSRVLMEAMALSKPIITTNIPGCMETVEEGVNGYLVKPRDVDSLVEAITSFLSLSDAEQKIMGENGRMKVEKEFDVKNVIAVYRQITG</sequence>
<accession>A0ABS2E3N1</accession>
<reference evidence="2 3" key="1">
    <citation type="journal article" date="2021" name="Sci. Rep.">
        <title>The distribution of antibiotic resistance genes in chicken gut microbiota commensals.</title>
        <authorList>
            <person name="Juricova H."/>
            <person name="Matiasovicova J."/>
            <person name="Kubasova T."/>
            <person name="Cejkova D."/>
            <person name="Rychlik I."/>
        </authorList>
    </citation>
    <scope>NUCLEOTIDE SEQUENCE [LARGE SCALE GENOMIC DNA]</scope>
    <source>
        <strain evidence="2 3">An772</strain>
    </source>
</reference>
<evidence type="ECO:0000313" key="3">
    <source>
        <dbReference type="Proteomes" id="UP000766986"/>
    </source>
</evidence>
<dbReference type="Pfam" id="PF00534">
    <property type="entry name" value="Glycos_transf_1"/>
    <property type="match status" value="1"/>
</dbReference>
<dbReference type="SUPFAM" id="SSF53756">
    <property type="entry name" value="UDP-Glycosyltransferase/glycogen phosphorylase"/>
    <property type="match status" value="1"/>
</dbReference>
<dbReference type="PANTHER" id="PTHR12526">
    <property type="entry name" value="GLYCOSYLTRANSFERASE"/>
    <property type="match status" value="1"/>
</dbReference>
<dbReference type="Proteomes" id="UP000766986">
    <property type="component" value="Unassembled WGS sequence"/>
</dbReference>